<sequence length="103" mass="11517">MTSKIVFGDIQDNHKGSFILALQLPMLKEVKTKTLVSRKDSAVTNNLPSNWTGDEGEGEPLGTRVFCPHLLDVMRWGGGRAQHEELKWKKKPRSGVVDNGEMK</sequence>
<keyword evidence="3" id="KW-1185">Reference proteome</keyword>
<name>A0AAV4U8L8_CAEEX</name>
<proteinExistence type="predicted"/>
<evidence type="ECO:0000256" key="1">
    <source>
        <dbReference type="SAM" id="MobiDB-lite"/>
    </source>
</evidence>
<protein>
    <submittedName>
        <fullName evidence="2">Uncharacterized protein</fullName>
    </submittedName>
</protein>
<gene>
    <name evidence="2" type="ORF">CEXT_98041</name>
</gene>
<dbReference type="EMBL" id="BPLR01012475">
    <property type="protein sequence ID" value="GIY54154.1"/>
    <property type="molecule type" value="Genomic_DNA"/>
</dbReference>
<feature type="region of interest" description="Disordered" evidence="1">
    <location>
        <begin position="82"/>
        <end position="103"/>
    </location>
</feature>
<accession>A0AAV4U8L8</accession>
<comment type="caution">
    <text evidence="2">The sequence shown here is derived from an EMBL/GenBank/DDBJ whole genome shotgun (WGS) entry which is preliminary data.</text>
</comment>
<evidence type="ECO:0000313" key="2">
    <source>
        <dbReference type="EMBL" id="GIY54154.1"/>
    </source>
</evidence>
<dbReference type="AlphaFoldDB" id="A0AAV4U8L8"/>
<organism evidence="2 3">
    <name type="scientific">Caerostris extrusa</name>
    <name type="common">Bark spider</name>
    <name type="synonym">Caerostris bankana</name>
    <dbReference type="NCBI Taxonomy" id="172846"/>
    <lineage>
        <taxon>Eukaryota</taxon>
        <taxon>Metazoa</taxon>
        <taxon>Ecdysozoa</taxon>
        <taxon>Arthropoda</taxon>
        <taxon>Chelicerata</taxon>
        <taxon>Arachnida</taxon>
        <taxon>Araneae</taxon>
        <taxon>Araneomorphae</taxon>
        <taxon>Entelegynae</taxon>
        <taxon>Araneoidea</taxon>
        <taxon>Araneidae</taxon>
        <taxon>Caerostris</taxon>
    </lineage>
</organism>
<evidence type="ECO:0000313" key="3">
    <source>
        <dbReference type="Proteomes" id="UP001054945"/>
    </source>
</evidence>
<reference evidence="2 3" key="1">
    <citation type="submission" date="2021-06" db="EMBL/GenBank/DDBJ databases">
        <title>Caerostris extrusa draft genome.</title>
        <authorList>
            <person name="Kono N."/>
            <person name="Arakawa K."/>
        </authorList>
    </citation>
    <scope>NUCLEOTIDE SEQUENCE [LARGE SCALE GENOMIC DNA]</scope>
</reference>
<dbReference type="Proteomes" id="UP001054945">
    <property type="component" value="Unassembled WGS sequence"/>
</dbReference>